<feature type="compositionally biased region" description="Polar residues" evidence="7">
    <location>
        <begin position="504"/>
        <end position="522"/>
    </location>
</feature>
<evidence type="ECO:0000256" key="6">
    <source>
        <dbReference type="SAM" id="Coils"/>
    </source>
</evidence>
<feature type="compositionally biased region" description="Polar residues" evidence="7">
    <location>
        <begin position="543"/>
        <end position="552"/>
    </location>
</feature>
<organism evidence="10 11">
    <name type="scientific">Staurois parvus</name>
    <dbReference type="NCBI Taxonomy" id="386267"/>
    <lineage>
        <taxon>Eukaryota</taxon>
        <taxon>Metazoa</taxon>
        <taxon>Chordata</taxon>
        <taxon>Craniata</taxon>
        <taxon>Vertebrata</taxon>
        <taxon>Euteleostomi</taxon>
        <taxon>Amphibia</taxon>
        <taxon>Batrachia</taxon>
        <taxon>Anura</taxon>
        <taxon>Neobatrachia</taxon>
        <taxon>Ranoidea</taxon>
        <taxon>Ranidae</taxon>
        <taxon>Staurois</taxon>
    </lineage>
</organism>
<feature type="coiled-coil region" evidence="6">
    <location>
        <begin position="9"/>
        <end position="57"/>
    </location>
</feature>
<dbReference type="Gene3D" id="2.60.40.150">
    <property type="entry name" value="C2 domain"/>
    <property type="match status" value="2"/>
</dbReference>
<evidence type="ECO:0000256" key="8">
    <source>
        <dbReference type="SAM" id="Phobius"/>
    </source>
</evidence>
<proteinExistence type="inferred from homology"/>
<evidence type="ECO:0000313" key="11">
    <source>
        <dbReference type="Proteomes" id="UP001162483"/>
    </source>
</evidence>
<accession>A0ABN9HBH1</accession>
<dbReference type="PANTHER" id="PTHR14240:SF4">
    <property type="entry name" value="PROTEIN FANTOM"/>
    <property type="match status" value="1"/>
</dbReference>
<feature type="compositionally biased region" description="Basic and acidic residues" evidence="7">
    <location>
        <begin position="483"/>
        <end position="503"/>
    </location>
</feature>
<keyword evidence="5" id="KW-0966">Cell projection</keyword>
<dbReference type="InterPro" id="IPR000008">
    <property type="entry name" value="C2_dom"/>
</dbReference>
<name>A0ABN9HBH1_9NEOB</name>
<evidence type="ECO:0000259" key="9">
    <source>
        <dbReference type="PROSITE" id="PS50004"/>
    </source>
</evidence>
<comment type="subcellular location">
    <subcellularLocation>
        <location evidence="1">Cell projection</location>
        <location evidence="1">Cilium</location>
    </subcellularLocation>
</comment>
<dbReference type="Pfam" id="PF11618">
    <property type="entry name" value="C2-C2_1"/>
    <property type="match status" value="1"/>
</dbReference>
<keyword evidence="4" id="KW-0969">Cilium</keyword>
<feature type="transmembrane region" description="Helical" evidence="8">
    <location>
        <begin position="572"/>
        <end position="594"/>
    </location>
</feature>
<feature type="non-terminal residue" evidence="10">
    <location>
        <position position="599"/>
    </location>
</feature>
<feature type="region of interest" description="Disordered" evidence="7">
    <location>
        <begin position="478"/>
        <end position="559"/>
    </location>
</feature>
<dbReference type="PANTHER" id="PTHR14240">
    <property type="entry name" value="RETINITIS PIGMENTOSA GTPASE REGULATOR-INTERACTING PROTEIN"/>
    <property type="match status" value="1"/>
</dbReference>
<keyword evidence="8" id="KW-0472">Membrane</keyword>
<dbReference type="InterPro" id="IPR035892">
    <property type="entry name" value="C2_domain_sf"/>
</dbReference>
<protein>
    <recommendedName>
        <fullName evidence="9">C2 domain-containing protein</fullName>
    </recommendedName>
</protein>
<keyword evidence="8" id="KW-0812">Transmembrane</keyword>
<sequence length="599" mass="68089">MGKDLEKSLRELQANHVETVQELEKTRNMLIMQHKINKDYQDEVEAVTQKMEGVRRDYEIKLEQYAHLLDVRAARIRKLEAQLKDIAYGTKQFKFTPEITKEDDVEEFDESVHLERGYNLLEIHISKVAFSPVVVNIFGDQEPATFCTYAFYDFELQTTPIMRGLQPSYEFTSQYVVQVDEFFLQYIQKNTVRLEVHLAIGTDFKTIAVCQLKLQDILEKNGQIFSSSTLIGIDNDISNYGTLEYWCKLKVPMEQAIRLYKERAKALGYISSNLRDPYQPVGIDKGKNIGLTEDNLNVLFITINGCSNMKSGTSTSQPSPYVAYTFFHFPDHYTNTIASSNNPQFEDLKCFPLSMNADLDKYLKSQSLVLYVFDDREMGDTYTCKAMVPLIPLAHDKCISGTFQLTDLQGNERGTIKVTLKWKSTYLPPGDSILTERLKDELQKETPLPGSLLKDPVPVMSMPKPVVRKPKVSFIDVNTESLENDKPATEESPKKALKDHPNNNEESSQLSDGQYELQSYDTSGDETEVSENLEAEDHDGKQTTHGNESTASDSDDCIIPEDKGMKPVSTMLSFYFMVSSLLGIVVECILQNILCTVYI</sequence>
<keyword evidence="3 6" id="KW-0175">Coiled coil</keyword>
<gene>
    <name evidence="10" type="ORF">SPARVUS_LOCUS15629551</name>
</gene>
<keyword evidence="11" id="KW-1185">Reference proteome</keyword>
<evidence type="ECO:0000256" key="4">
    <source>
        <dbReference type="ARBA" id="ARBA00023069"/>
    </source>
</evidence>
<dbReference type="EMBL" id="CATNWA010020374">
    <property type="protein sequence ID" value="CAI9618038.1"/>
    <property type="molecule type" value="Genomic_DNA"/>
</dbReference>
<dbReference type="SUPFAM" id="SSF49562">
    <property type="entry name" value="C2 domain (Calcium/lipid-binding domain, CaLB)"/>
    <property type="match status" value="2"/>
</dbReference>
<dbReference type="CDD" id="cd00030">
    <property type="entry name" value="C2"/>
    <property type="match status" value="1"/>
</dbReference>
<dbReference type="PROSITE" id="PS50004">
    <property type="entry name" value="C2"/>
    <property type="match status" value="1"/>
</dbReference>
<keyword evidence="8" id="KW-1133">Transmembrane helix</keyword>
<reference evidence="10" key="1">
    <citation type="submission" date="2023-05" db="EMBL/GenBank/DDBJ databases">
        <authorList>
            <person name="Stuckert A."/>
        </authorList>
    </citation>
    <scope>NUCLEOTIDE SEQUENCE</scope>
</reference>
<feature type="compositionally biased region" description="Acidic residues" evidence="7">
    <location>
        <begin position="523"/>
        <end position="537"/>
    </location>
</feature>
<comment type="caution">
    <text evidence="10">The sequence shown here is derived from an EMBL/GenBank/DDBJ whole genome shotgun (WGS) entry which is preliminary data.</text>
</comment>
<feature type="domain" description="C2" evidence="9">
    <location>
        <begin position="283"/>
        <end position="403"/>
    </location>
</feature>
<dbReference type="InterPro" id="IPR021656">
    <property type="entry name" value="C2-C2_1"/>
</dbReference>
<evidence type="ECO:0000256" key="7">
    <source>
        <dbReference type="SAM" id="MobiDB-lite"/>
    </source>
</evidence>
<evidence type="ECO:0000256" key="1">
    <source>
        <dbReference type="ARBA" id="ARBA00004138"/>
    </source>
</evidence>
<comment type="similarity">
    <text evidence="2">Belongs to the RPGRIP1 family.</text>
</comment>
<dbReference type="InterPro" id="IPR031139">
    <property type="entry name" value="RPGRIP1_fam"/>
</dbReference>
<evidence type="ECO:0000256" key="3">
    <source>
        <dbReference type="ARBA" id="ARBA00023054"/>
    </source>
</evidence>
<evidence type="ECO:0000256" key="5">
    <source>
        <dbReference type="ARBA" id="ARBA00023273"/>
    </source>
</evidence>
<dbReference type="Proteomes" id="UP001162483">
    <property type="component" value="Unassembled WGS sequence"/>
</dbReference>
<evidence type="ECO:0000313" key="10">
    <source>
        <dbReference type="EMBL" id="CAI9618038.1"/>
    </source>
</evidence>
<evidence type="ECO:0000256" key="2">
    <source>
        <dbReference type="ARBA" id="ARBA00006042"/>
    </source>
</evidence>